<name>A0A200R9Z9_MACCD</name>
<evidence type="ECO:0000313" key="4">
    <source>
        <dbReference type="Proteomes" id="UP000195402"/>
    </source>
</evidence>
<evidence type="ECO:0000256" key="2">
    <source>
        <dbReference type="SAM" id="Phobius"/>
    </source>
</evidence>
<accession>A0A200R9Z9</accession>
<dbReference type="PANTHER" id="PTHR33787">
    <property type="match status" value="1"/>
</dbReference>
<dbReference type="Proteomes" id="UP000195402">
    <property type="component" value="Unassembled WGS sequence"/>
</dbReference>
<dbReference type="PANTHER" id="PTHR33787:SF3">
    <property type="entry name" value="YCF20-LIKE PROTEIN"/>
    <property type="match status" value="1"/>
</dbReference>
<dbReference type="OrthoDB" id="776537at2759"/>
<keyword evidence="2" id="KW-1133">Transmembrane helix</keyword>
<feature type="transmembrane region" description="Helical" evidence="2">
    <location>
        <begin position="118"/>
        <end position="137"/>
    </location>
</feature>
<dbReference type="OMA" id="RMSWTTI"/>
<sequence>MAAKMSVLPNYPKNVAFPSPQYLRSRFLVLACLQKTSFACSWRVYPRLCFFHVAPPSSIKSSKRISWSLRSSIDGGGLDSPPGSSNNGETRLVRAIQAFQIKLSRRIKELKRGFPMKVLFFLVGFYCATAFATVIGQTGDWDILSAGLAVFVVEGIGALMYSWIINKDLHQRLGFILMGISDWKYHLGSASASGRQASSRALLGRAVSWPLKVTFSTRLSVAVMMGIQVPSVRKNTPLGGVFPVETEPIFAI</sequence>
<organism evidence="3 4">
    <name type="scientific">Macleaya cordata</name>
    <name type="common">Five-seeded plume-poppy</name>
    <name type="synonym">Bocconia cordata</name>
    <dbReference type="NCBI Taxonomy" id="56857"/>
    <lineage>
        <taxon>Eukaryota</taxon>
        <taxon>Viridiplantae</taxon>
        <taxon>Streptophyta</taxon>
        <taxon>Embryophyta</taxon>
        <taxon>Tracheophyta</taxon>
        <taxon>Spermatophyta</taxon>
        <taxon>Magnoliopsida</taxon>
        <taxon>Ranunculales</taxon>
        <taxon>Papaveraceae</taxon>
        <taxon>Papaveroideae</taxon>
        <taxon>Macleaya</taxon>
    </lineage>
</organism>
<dbReference type="InterPro" id="IPR007572">
    <property type="entry name" value="Uncharacterised_Ycf20"/>
</dbReference>
<protein>
    <submittedName>
        <fullName evidence="3">Uncharacterized protein family Ycf20</fullName>
    </submittedName>
</protein>
<comment type="similarity">
    <text evidence="1">Belongs to the ycf20 family.</text>
</comment>
<feature type="transmembrane region" description="Helical" evidence="2">
    <location>
        <begin position="143"/>
        <end position="164"/>
    </location>
</feature>
<gene>
    <name evidence="3" type="ORF">BVC80_9051g40</name>
</gene>
<comment type="caution">
    <text evidence="3">The sequence shown here is derived from an EMBL/GenBank/DDBJ whole genome shotgun (WGS) entry which is preliminary data.</text>
</comment>
<proteinExistence type="inferred from homology"/>
<keyword evidence="2" id="KW-0812">Transmembrane</keyword>
<reference evidence="3 4" key="1">
    <citation type="journal article" date="2017" name="Mol. Plant">
        <title>The Genome of Medicinal Plant Macleaya cordata Provides New Insights into Benzylisoquinoline Alkaloids Metabolism.</title>
        <authorList>
            <person name="Liu X."/>
            <person name="Liu Y."/>
            <person name="Huang P."/>
            <person name="Ma Y."/>
            <person name="Qing Z."/>
            <person name="Tang Q."/>
            <person name="Cao H."/>
            <person name="Cheng P."/>
            <person name="Zheng Y."/>
            <person name="Yuan Z."/>
            <person name="Zhou Y."/>
            <person name="Liu J."/>
            <person name="Tang Z."/>
            <person name="Zhuo Y."/>
            <person name="Zhang Y."/>
            <person name="Yu L."/>
            <person name="Huang J."/>
            <person name="Yang P."/>
            <person name="Peng Q."/>
            <person name="Zhang J."/>
            <person name="Jiang W."/>
            <person name="Zhang Z."/>
            <person name="Lin K."/>
            <person name="Ro D.K."/>
            <person name="Chen X."/>
            <person name="Xiong X."/>
            <person name="Shang Y."/>
            <person name="Huang S."/>
            <person name="Zeng J."/>
        </authorList>
    </citation>
    <scope>NUCLEOTIDE SEQUENCE [LARGE SCALE GENOMIC DNA]</scope>
    <source>
        <strain evidence="4">cv. BLH2017</strain>
        <tissue evidence="3">Root</tissue>
    </source>
</reference>
<keyword evidence="2" id="KW-0472">Membrane</keyword>
<evidence type="ECO:0000313" key="3">
    <source>
        <dbReference type="EMBL" id="OVA19542.1"/>
    </source>
</evidence>
<dbReference type="EMBL" id="MVGT01000185">
    <property type="protein sequence ID" value="OVA19542.1"/>
    <property type="molecule type" value="Genomic_DNA"/>
</dbReference>
<dbReference type="AlphaFoldDB" id="A0A200R9Z9"/>
<evidence type="ECO:0000256" key="1">
    <source>
        <dbReference type="ARBA" id="ARBA00009846"/>
    </source>
</evidence>
<keyword evidence="4" id="KW-1185">Reference proteome</keyword>
<dbReference type="InParanoid" id="A0A200R9Z9"/>
<dbReference type="Pfam" id="PF04483">
    <property type="entry name" value="DUF565"/>
    <property type="match status" value="1"/>
</dbReference>
<dbReference type="STRING" id="56857.A0A200R9Z9"/>